<dbReference type="EMBL" id="RBAH01000021">
    <property type="protein sequence ID" value="RKN76039.1"/>
    <property type="molecule type" value="Genomic_DNA"/>
</dbReference>
<dbReference type="GO" id="GO:0016787">
    <property type="term" value="F:hydrolase activity"/>
    <property type="evidence" value="ECO:0007669"/>
    <property type="project" value="UniProtKB-KW"/>
</dbReference>
<dbReference type="OrthoDB" id="9800077at2"/>
<dbReference type="InterPro" id="IPR029401">
    <property type="entry name" value="Nudix_N"/>
</dbReference>
<dbReference type="Pfam" id="PF14803">
    <property type="entry name" value="Zn_ribbon_Nudix"/>
    <property type="match status" value="1"/>
</dbReference>
<sequence length="192" mass="21026">MATVQYCSSCGTKLEKRTIDGDERLACPSCPFVHWGSYSIGVGALLKRDGKVLLVRRAQEPGKGFWTNPGGYIEQLEPIERTIEREVLEEAGIVSRAVGVLAVRDQPRDIHNVYVAFEMEYVSGEPTPDNYEVDAAGFFDAEEMAAMNVAPFTKWLVNIALNGEAAGLKKDEATELPLKQAGLFKIATSVTV</sequence>
<dbReference type="PROSITE" id="PS51462">
    <property type="entry name" value="NUDIX"/>
    <property type="match status" value="1"/>
</dbReference>
<name>A0A3B0BUX0_9BACL</name>
<evidence type="ECO:0000313" key="5">
    <source>
        <dbReference type="Proteomes" id="UP000282311"/>
    </source>
</evidence>
<evidence type="ECO:0000259" key="3">
    <source>
        <dbReference type="PROSITE" id="PS51462"/>
    </source>
</evidence>
<dbReference type="Pfam" id="PF00293">
    <property type="entry name" value="NUDIX"/>
    <property type="match status" value="1"/>
</dbReference>
<dbReference type="Gene3D" id="2.20.70.10">
    <property type="match status" value="1"/>
</dbReference>
<feature type="domain" description="Nudix hydrolase" evidence="3">
    <location>
        <begin position="37"/>
        <end position="162"/>
    </location>
</feature>
<dbReference type="InterPro" id="IPR020084">
    <property type="entry name" value="NUDIX_hydrolase_CS"/>
</dbReference>
<dbReference type="InterPro" id="IPR000086">
    <property type="entry name" value="NUDIX_hydrolase_dom"/>
</dbReference>
<dbReference type="InterPro" id="IPR015797">
    <property type="entry name" value="NUDIX_hydrolase-like_dom_sf"/>
</dbReference>
<evidence type="ECO:0000313" key="4">
    <source>
        <dbReference type="EMBL" id="RKN76039.1"/>
    </source>
</evidence>
<evidence type="ECO:0000256" key="2">
    <source>
        <dbReference type="ARBA" id="ARBA00022801"/>
    </source>
</evidence>
<dbReference type="PANTHER" id="PTHR43046:SF14">
    <property type="entry name" value="MUTT_NUDIX FAMILY PROTEIN"/>
    <property type="match status" value="1"/>
</dbReference>
<dbReference type="PANTHER" id="PTHR43046">
    <property type="entry name" value="GDP-MANNOSE MANNOSYL HYDROLASE"/>
    <property type="match status" value="1"/>
</dbReference>
<dbReference type="PROSITE" id="PS00893">
    <property type="entry name" value="NUDIX_BOX"/>
    <property type="match status" value="1"/>
</dbReference>
<proteinExistence type="predicted"/>
<comment type="cofactor">
    <cofactor evidence="1">
        <name>Mg(2+)</name>
        <dbReference type="ChEBI" id="CHEBI:18420"/>
    </cofactor>
</comment>
<reference evidence="4 5" key="1">
    <citation type="journal article" date="2007" name="Int. J. Syst. Evol. Microbiol.">
        <title>Paenibacillus ginsengarvi sp. nov., isolated from soil from ginseng cultivation.</title>
        <authorList>
            <person name="Yoon M.H."/>
            <person name="Ten L.N."/>
            <person name="Im W.T."/>
        </authorList>
    </citation>
    <scope>NUCLEOTIDE SEQUENCE [LARGE SCALE GENOMIC DNA]</scope>
    <source>
        <strain evidence="4 5">KCTC 13059</strain>
    </source>
</reference>
<keyword evidence="5" id="KW-1185">Reference proteome</keyword>
<dbReference type="Gene3D" id="3.90.79.10">
    <property type="entry name" value="Nucleoside Triphosphate Pyrophosphohydrolase"/>
    <property type="match status" value="1"/>
</dbReference>
<dbReference type="SUPFAM" id="SSF55811">
    <property type="entry name" value="Nudix"/>
    <property type="match status" value="1"/>
</dbReference>
<protein>
    <submittedName>
        <fullName evidence="4">NUDIX hydrolase</fullName>
    </submittedName>
</protein>
<accession>A0A3B0BUX0</accession>
<keyword evidence="2 4" id="KW-0378">Hydrolase</keyword>
<dbReference type="RefSeq" id="WP_120749971.1">
    <property type="nucleotide sequence ID" value="NZ_RBAH01000021.1"/>
</dbReference>
<gene>
    <name evidence="4" type="ORF">D7M11_24895</name>
</gene>
<comment type="caution">
    <text evidence="4">The sequence shown here is derived from an EMBL/GenBank/DDBJ whole genome shotgun (WGS) entry which is preliminary data.</text>
</comment>
<dbReference type="AlphaFoldDB" id="A0A3B0BUX0"/>
<dbReference type="Proteomes" id="UP000282311">
    <property type="component" value="Unassembled WGS sequence"/>
</dbReference>
<organism evidence="4 5">
    <name type="scientific">Paenibacillus ginsengarvi</name>
    <dbReference type="NCBI Taxonomy" id="400777"/>
    <lineage>
        <taxon>Bacteria</taxon>
        <taxon>Bacillati</taxon>
        <taxon>Bacillota</taxon>
        <taxon>Bacilli</taxon>
        <taxon>Bacillales</taxon>
        <taxon>Paenibacillaceae</taxon>
        <taxon>Paenibacillus</taxon>
    </lineage>
</organism>
<evidence type="ECO:0000256" key="1">
    <source>
        <dbReference type="ARBA" id="ARBA00001946"/>
    </source>
</evidence>